<dbReference type="Proteomes" id="UP000694398">
    <property type="component" value="Unassembled WGS sequence"/>
</dbReference>
<dbReference type="InterPro" id="IPR045860">
    <property type="entry name" value="Snake_toxin-like_sf"/>
</dbReference>
<feature type="domain" description="UPAR/Ly6" evidence="13">
    <location>
        <begin position="84"/>
        <end position="173"/>
    </location>
</feature>
<keyword evidence="6" id="KW-0677">Repeat</keyword>
<dbReference type="GO" id="GO:1905370">
    <property type="term" value="C:serine-type endopeptidase complex"/>
    <property type="evidence" value="ECO:0007669"/>
    <property type="project" value="Ensembl"/>
</dbReference>
<keyword evidence="8" id="KW-1015">Disulfide bond</keyword>
<reference evidence="14" key="1">
    <citation type="submission" date="2025-08" db="UniProtKB">
        <authorList>
            <consortium name="Ensembl"/>
        </authorList>
    </citation>
    <scope>IDENTIFICATION</scope>
</reference>
<keyword evidence="11" id="KW-0449">Lipoprotein</keyword>
<evidence type="ECO:0000256" key="4">
    <source>
        <dbReference type="ARBA" id="ARBA00022622"/>
    </source>
</evidence>
<keyword evidence="3" id="KW-1003">Cell membrane</keyword>
<evidence type="ECO:0000313" key="15">
    <source>
        <dbReference type="Proteomes" id="UP000694398"/>
    </source>
</evidence>
<comment type="subcellular location">
    <subcellularLocation>
        <location evidence="1">Cell membrane</location>
        <topology evidence="1">Lipid-anchor</topology>
        <topology evidence="1">GPI-anchor</topology>
    </subcellularLocation>
</comment>
<dbReference type="GO" id="GO:0005102">
    <property type="term" value="F:signaling receptor binding"/>
    <property type="evidence" value="ECO:0007669"/>
    <property type="project" value="Ensembl"/>
</dbReference>
<keyword evidence="5 12" id="KW-0732">Signal</keyword>
<dbReference type="Gene3D" id="2.10.60.10">
    <property type="entry name" value="CD59"/>
    <property type="match status" value="3"/>
</dbReference>
<evidence type="ECO:0000313" key="14">
    <source>
        <dbReference type="Ensembl" id="ENSCLAP00000002467.1"/>
    </source>
</evidence>
<dbReference type="GO" id="GO:0098552">
    <property type="term" value="C:side of membrane"/>
    <property type="evidence" value="ECO:0007669"/>
    <property type="project" value="UniProtKB-KW"/>
</dbReference>
<dbReference type="GO" id="GO:0019899">
    <property type="term" value="F:enzyme binding"/>
    <property type="evidence" value="ECO:0007669"/>
    <property type="project" value="Ensembl"/>
</dbReference>
<gene>
    <name evidence="14" type="primary">PLAUR</name>
</gene>
<dbReference type="PANTHER" id="PTHR10624:SF6">
    <property type="entry name" value="UROKINASE PLASMINOGEN ACTIVATOR SURFACE RECEPTOR"/>
    <property type="match status" value="1"/>
</dbReference>
<evidence type="ECO:0000256" key="10">
    <source>
        <dbReference type="ARBA" id="ARBA00023180"/>
    </source>
</evidence>
<dbReference type="GO" id="GO:2001243">
    <property type="term" value="P:negative regulation of intrinsic apoptotic signaling pathway"/>
    <property type="evidence" value="ECO:0007669"/>
    <property type="project" value="Ensembl"/>
</dbReference>
<dbReference type="GO" id="GO:0034112">
    <property type="term" value="P:positive regulation of homotypic cell-cell adhesion"/>
    <property type="evidence" value="ECO:0007669"/>
    <property type="project" value="Ensembl"/>
</dbReference>
<accession>A0A8C2UL28</accession>
<dbReference type="CDD" id="cd23557">
    <property type="entry name" value="TFP_LU_ECD_uPAR_rpt2"/>
    <property type="match status" value="1"/>
</dbReference>
<dbReference type="GO" id="GO:0098637">
    <property type="term" value="C:protein complex involved in cell-matrix adhesion"/>
    <property type="evidence" value="ECO:0007669"/>
    <property type="project" value="Ensembl"/>
</dbReference>
<protein>
    <recommendedName>
        <fullName evidence="2">Urokinase plasminogen activator surface receptor</fullName>
    </recommendedName>
</protein>
<evidence type="ECO:0000256" key="5">
    <source>
        <dbReference type="ARBA" id="ARBA00022729"/>
    </source>
</evidence>
<evidence type="ECO:0000256" key="8">
    <source>
        <dbReference type="ARBA" id="ARBA00023157"/>
    </source>
</evidence>
<dbReference type="SMART" id="SM00134">
    <property type="entry name" value="LU"/>
    <property type="match status" value="2"/>
</dbReference>
<keyword evidence="9" id="KW-0675">Receptor</keyword>
<dbReference type="Pfam" id="PF00021">
    <property type="entry name" value="UPAR_LY6"/>
    <property type="match status" value="3"/>
</dbReference>
<dbReference type="AlphaFoldDB" id="A0A8C2UL28"/>
<evidence type="ECO:0000259" key="13">
    <source>
        <dbReference type="SMART" id="SM00134"/>
    </source>
</evidence>
<dbReference type="InterPro" id="IPR018363">
    <property type="entry name" value="CD59_antigen_CS"/>
</dbReference>
<name>A0A8C2UL28_CHILA</name>
<feature type="signal peptide" evidence="12">
    <location>
        <begin position="1"/>
        <end position="20"/>
    </location>
</feature>
<dbReference type="GO" id="GO:0005886">
    <property type="term" value="C:plasma membrane"/>
    <property type="evidence" value="ECO:0007669"/>
    <property type="project" value="UniProtKB-SubCell"/>
</dbReference>
<evidence type="ECO:0000256" key="12">
    <source>
        <dbReference type="SAM" id="SignalP"/>
    </source>
</evidence>
<evidence type="ECO:0000256" key="9">
    <source>
        <dbReference type="ARBA" id="ARBA00023170"/>
    </source>
</evidence>
<organism evidence="14 15">
    <name type="scientific">Chinchilla lanigera</name>
    <name type="common">Long-tailed chinchilla</name>
    <name type="synonym">Chinchilla villidera</name>
    <dbReference type="NCBI Taxonomy" id="34839"/>
    <lineage>
        <taxon>Eukaryota</taxon>
        <taxon>Metazoa</taxon>
        <taxon>Chordata</taxon>
        <taxon>Craniata</taxon>
        <taxon>Vertebrata</taxon>
        <taxon>Euteleostomi</taxon>
        <taxon>Mammalia</taxon>
        <taxon>Eutheria</taxon>
        <taxon>Euarchontoglires</taxon>
        <taxon>Glires</taxon>
        <taxon>Rodentia</taxon>
        <taxon>Hystricomorpha</taxon>
        <taxon>Chinchillidae</taxon>
        <taxon>Chinchilla</taxon>
    </lineage>
</organism>
<evidence type="ECO:0000256" key="11">
    <source>
        <dbReference type="ARBA" id="ARBA00023288"/>
    </source>
</evidence>
<reference evidence="14" key="2">
    <citation type="submission" date="2025-09" db="UniProtKB">
        <authorList>
            <consortium name="Ensembl"/>
        </authorList>
    </citation>
    <scope>IDENTIFICATION</scope>
</reference>
<evidence type="ECO:0000256" key="6">
    <source>
        <dbReference type="ARBA" id="ARBA00022737"/>
    </source>
</evidence>
<evidence type="ECO:0000256" key="1">
    <source>
        <dbReference type="ARBA" id="ARBA00004609"/>
    </source>
</evidence>
<feature type="chain" id="PRO_5034351704" description="Urokinase plasminogen activator surface receptor" evidence="12">
    <location>
        <begin position="21"/>
        <end position="296"/>
    </location>
</feature>
<dbReference type="GO" id="GO:0045742">
    <property type="term" value="P:positive regulation of epidermal growth factor receptor signaling pathway"/>
    <property type="evidence" value="ECO:0007669"/>
    <property type="project" value="Ensembl"/>
</dbReference>
<feature type="domain" description="UPAR/Ly6" evidence="13">
    <location>
        <begin position="180"/>
        <end position="274"/>
    </location>
</feature>
<dbReference type="FunFam" id="2.10.60.10:FF:000019">
    <property type="entry name" value="Urokinase plasminogen activator surface receptor"/>
    <property type="match status" value="1"/>
</dbReference>
<keyword evidence="7" id="KW-0472">Membrane</keyword>
<dbReference type="GeneTree" id="ENSGT00940000153599"/>
<evidence type="ECO:0000256" key="7">
    <source>
        <dbReference type="ARBA" id="ARBA00023136"/>
    </source>
</evidence>
<dbReference type="GO" id="GO:0019904">
    <property type="term" value="F:protein domain specific binding"/>
    <property type="evidence" value="ECO:0007669"/>
    <property type="project" value="Ensembl"/>
</dbReference>
<dbReference type="FunFam" id="2.10.60.10:FF:000015">
    <property type="entry name" value="Urokinase plasminogen activator surface receptor"/>
    <property type="match status" value="1"/>
</dbReference>
<keyword evidence="4" id="KW-0336">GPI-anchor</keyword>
<proteinExistence type="predicted"/>
<keyword evidence="15" id="KW-1185">Reference proteome</keyword>
<keyword evidence="10" id="KW-0325">Glycoprotein</keyword>
<dbReference type="PROSITE" id="PS00983">
    <property type="entry name" value="LY6_UPAR"/>
    <property type="match status" value="1"/>
</dbReference>
<dbReference type="PANTHER" id="PTHR10624">
    <property type="entry name" value="UROKINASE PLASMINOGEN ACTIVATOR SURFACE RECEPTOR-RELATED"/>
    <property type="match status" value="1"/>
</dbReference>
<dbReference type="SUPFAM" id="SSF57302">
    <property type="entry name" value="Snake toxin-like"/>
    <property type="match status" value="3"/>
</dbReference>
<sequence>MDRPLQLLLCVLICTPVSWALLCLQCVKSGPCQPEVCASGEDLCRTTVINTSKVLGLRDSPHQATPHRFFPPGQPRTFTLGRYLECVSCSSLDMSCERGRDQSLQCRHPREQCVEVVTHDKLEVTMKDERHTRGCGFLPGCPGPTGFHSNHSFHYLQCCNTTNCNRGPVIELQNLPPNGIQCYSCQGNSTHGCSSSESSLIDCRGPMIQCLHATGTKGLENQTFTVRGCATASWCRDSHVADTFGLTPLNVSCCEGTGCNHPYRSGGAPRPGPGALSLASTLLVTVRLWGGVLLWT</sequence>
<dbReference type="Ensembl" id="ENSCLAT00000002519.1">
    <property type="protein sequence ID" value="ENSCLAP00000002467.1"/>
    <property type="gene ID" value="ENSCLAG00000001788.1"/>
</dbReference>
<dbReference type="CDD" id="cd23558">
    <property type="entry name" value="TFP_LU_ECD_uPAR_rpt3"/>
    <property type="match status" value="1"/>
</dbReference>
<evidence type="ECO:0000256" key="2">
    <source>
        <dbReference type="ARBA" id="ARBA00019778"/>
    </source>
</evidence>
<dbReference type="GO" id="GO:0009986">
    <property type="term" value="C:cell surface"/>
    <property type="evidence" value="ECO:0007669"/>
    <property type="project" value="Ensembl"/>
</dbReference>
<dbReference type="OMA" id="TGNGCNH"/>
<dbReference type="InterPro" id="IPR016054">
    <property type="entry name" value="LY6_UPA_recep-like"/>
</dbReference>
<dbReference type="GO" id="GO:0090200">
    <property type="term" value="P:positive regulation of release of cytochrome c from mitochondria"/>
    <property type="evidence" value="ECO:0007669"/>
    <property type="project" value="Ensembl"/>
</dbReference>
<evidence type="ECO:0000256" key="3">
    <source>
        <dbReference type="ARBA" id="ARBA00022475"/>
    </source>
</evidence>